<dbReference type="RefSeq" id="WP_093315696.1">
    <property type="nucleotide sequence ID" value="NZ_FOZG01000002.1"/>
</dbReference>
<protein>
    <submittedName>
        <fullName evidence="3">CubicO group peptidase, beta-lactamase class C family</fullName>
    </submittedName>
</protein>
<dbReference type="STRING" id="1166337.SAMN05192580_2906"/>
<dbReference type="InterPro" id="IPR023650">
    <property type="entry name" value="Beta-lactam_class-A_AS"/>
</dbReference>
<dbReference type="PROSITE" id="PS00146">
    <property type="entry name" value="BETA_LACTAMASE_A"/>
    <property type="match status" value="1"/>
</dbReference>
<dbReference type="Gene3D" id="3.40.710.10">
    <property type="entry name" value="DD-peptidase/beta-lactamase superfamily"/>
    <property type="match status" value="1"/>
</dbReference>
<evidence type="ECO:0000259" key="2">
    <source>
        <dbReference type="Pfam" id="PF00144"/>
    </source>
</evidence>
<dbReference type="AlphaFoldDB" id="A0A1I6LLJ1"/>
<dbReference type="SUPFAM" id="SSF56601">
    <property type="entry name" value="beta-lactamase/transpeptidase-like"/>
    <property type="match status" value="1"/>
</dbReference>
<reference evidence="3 4" key="1">
    <citation type="submission" date="2016-10" db="EMBL/GenBank/DDBJ databases">
        <authorList>
            <person name="de Groot N.N."/>
        </authorList>
    </citation>
    <scope>NUCLEOTIDE SEQUENCE [LARGE SCALE GENOMIC DNA]</scope>
    <source>
        <strain evidence="3 4">S5-249</strain>
    </source>
</reference>
<accession>A0A1I6LLJ1</accession>
<dbReference type="EMBL" id="FOZG01000002">
    <property type="protein sequence ID" value="SFS04263.1"/>
    <property type="molecule type" value="Genomic_DNA"/>
</dbReference>
<dbReference type="PANTHER" id="PTHR46825">
    <property type="entry name" value="D-ALANYL-D-ALANINE-CARBOXYPEPTIDASE/ENDOPEPTIDASE AMPH"/>
    <property type="match status" value="1"/>
</dbReference>
<evidence type="ECO:0000313" key="4">
    <source>
        <dbReference type="Proteomes" id="UP000198824"/>
    </source>
</evidence>
<sequence length="456" mass="49962">MRPILALLLFAAPVVAQAQPFTPAEEAQVDSLVQQALQRTGVPSASVAVVRGGKLAFTRAYGDQRGNRMAALPDARYAIASVSKQITAAAVLLLAEQGRLSLDDKVAKWLPDLTDADKVTIRQLLSHTSGYRDYWPQDYAFSAMEKPTAPQGILDRWAKLPLDFAPGSQWQYSNTGYVAAARIVEKASGQDFHAFIQSRILRPAGVTGAVPQEAVEPIDARGFHRFALGPVRRVTPEGAGWLYGAGDWAMSAADLARWNIARIDRRVLRPASWERQEKEVVLTDGTPSGYGLGVTLERSNGFTRISHGGEANGFLTANRVYAPIRGAVVVMVNADFGNAQTTIADGLEAILIPQADTTRVARELWDQVRSGRIDRARFTDNGNYYFTAQTLEDYRTSLTHLGEPTSFVRTGPPRLRGGFTVESYVLTFPTTKLRIVLRAEPKQGGRVEQFTVYPEG</sequence>
<evidence type="ECO:0000256" key="1">
    <source>
        <dbReference type="SAM" id="SignalP"/>
    </source>
</evidence>
<dbReference type="InterPro" id="IPR001466">
    <property type="entry name" value="Beta-lactam-related"/>
</dbReference>
<dbReference type="Proteomes" id="UP000198824">
    <property type="component" value="Unassembled WGS sequence"/>
</dbReference>
<proteinExistence type="predicted"/>
<gene>
    <name evidence="3" type="ORF">SAMN05192580_2906</name>
</gene>
<dbReference type="InterPro" id="IPR012338">
    <property type="entry name" value="Beta-lactam/transpept-like"/>
</dbReference>
<dbReference type="PANTHER" id="PTHR46825:SF9">
    <property type="entry name" value="BETA-LACTAMASE-RELATED DOMAIN-CONTAINING PROTEIN"/>
    <property type="match status" value="1"/>
</dbReference>
<keyword evidence="4" id="KW-1185">Reference proteome</keyword>
<dbReference type="OrthoDB" id="113033at2"/>
<dbReference type="InterPro" id="IPR050491">
    <property type="entry name" value="AmpC-like"/>
</dbReference>
<feature type="domain" description="Beta-lactamase-related" evidence="2">
    <location>
        <begin position="29"/>
        <end position="342"/>
    </location>
</feature>
<feature type="signal peptide" evidence="1">
    <location>
        <begin position="1"/>
        <end position="18"/>
    </location>
</feature>
<dbReference type="Pfam" id="PF00144">
    <property type="entry name" value="Beta-lactamase"/>
    <property type="match status" value="1"/>
</dbReference>
<organism evidence="3 4">
    <name type="scientific">Sphingomonas jatrophae</name>
    <dbReference type="NCBI Taxonomy" id="1166337"/>
    <lineage>
        <taxon>Bacteria</taxon>
        <taxon>Pseudomonadati</taxon>
        <taxon>Pseudomonadota</taxon>
        <taxon>Alphaproteobacteria</taxon>
        <taxon>Sphingomonadales</taxon>
        <taxon>Sphingomonadaceae</taxon>
        <taxon>Sphingomonas</taxon>
    </lineage>
</organism>
<keyword evidence="1" id="KW-0732">Signal</keyword>
<name>A0A1I6LLJ1_9SPHN</name>
<evidence type="ECO:0000313" key="3">
    <source>
        <dbReference type="EMBL" id="SFS04263.1"/>
    </source>
</evidence>
<feature type="chain" id="PRO_5011682409" evidence="1">
    <location>
        <begin position="19"/>
        <end position="456"/>
    </location>
</feature>